<reference evidence="2" key="2">
    <citation type="submission" date="2015-01" db="EMBL/GenBank/DDBJ databases">
        <title>Evolutionary Origins and Diversification of the Mycorrhizal Mutualists.</title>
        <authorList>
            <consortium name="DOE Joint Genome Institute"/>
            <consortium name="Mycorrhizal Genomics Consortium"/>
            <person name="Kohler A."/>
            <person name="Kuo A."/>
            <person name="Nagy L.G."/>
            <person name="Floudas D."/>
            <person name="Copeland A."/>
            <person name="Barry K.W."/>
            <person name="Cichocki N."/>
            <person name="Veneault-Fourrey C."/>
            <person name="LaButti K."/>
            <person name="Lindquist E.A."/>
            <person name="Lipzen A."/>
            <person name="Lundell T."/>
            <person name="Morin E."/>
            <person name="Murat C."/>
            <person name="Riley R."/>
            <person name="Ohm R."/>
            <person name="Sun H."/>
            <person name="Tunlid A."/>
            <person name="Henrissat B."/>
            <person name="Grigoriev I.V."/>
            <person name="Hibbett D.S."/>
            <person name="Martin F."/>
        </authorList>
    </citation>
    <scope>NUCLEOTIDE SEQUENCE [LARGE SCALE GENOMIC DNA]</scope>
    <source>
        <strain evidence="2">F 1598</strain>
    </source>
</reference>
<dbReference type="EMBL" id="KN832974">
    <property type="protein sequence ID" value="KIM89827.1"/>
    <property type="molecule type" value="Genomic_DNA"/>
</dbReference>
<evidence type="ECO:0000313" key="1">
    <source>
        <dbReference type="EMBL" id="KIM89827.1"/>
    </source>
</evidence>
<reference evidence="1 2" key="1">
    <citation type="submission" date="2014-04" db="EMBL/GenBank/DDBJ databases">
        <authorList>
            <consortium name="DOE Joint Genome Institute"/>
            <person name="Kuo A."/>
            <person name="Tarkka M."/>
            <person name="Buscot F."/>
            <person name="Kohler A."/>
            <person name="Nagy L.G."/>
            <person name="Floudas D."/>
            <person name="Copeland A."/>
            <person name="Barry K.W."/>
            <person name="Cichocki N."/>
            <person name="Veneault-Fourrey C."/>
            <person name="LaButti K."/>
            <person name="Lindquist E.A."/>
            <person name="Lipzen A."/>
            <person name="Lundell T."/>
            <person name="Morin E."/>
            <person name="Murat C."/>
            <person name="Sun H."/>
            <person name="Tunlid A."/>
            <person name="Henrissat B."/>
            <person name="Grigoriev I.V."/>
            <person name="Hibbett D.S."/>
            <person name="Martin F."/>
            <person name="Nordberg H.P."/>
            <person name="Cantor M.N."/>
            <person name="Hua S.X."/>
        </authorList>
    </citation>
    <scope>NUCLEOTIDE SEQUENCE [LARGE SCALE GENOMIC DNA]</scope>
    <source>
        <strain evidence="1 2">F 1598</strain>
    </source>
</reference>
<name>A0A0C3CJD4_PILCF</name>
<dbReference type="AlphaFoldDB" id="A0A0C3CJD4"/>
<gene>
    <name evidence="1" type="ORF">PILCRDRAFT_812620</name>
</gene>
<sequence length="81" mass="9337">MFPRRVKYHSILIPYPILPRCPTLLSLSHATSNLTTLSNVTSVHFFMHIGIPPHCYHYITLHLSPFPLSPLFNRLMVLLVN</sequence>
<accession>A0A0C3CJD4</accession>
<protein>
    <submittedName>
        <fullName evidence="1">Uncharacterized protein</fullName>
    </submittedName>
</protein>
<dbReference type="HOGENOM" id="CLU_2580364_0_0_1"/>
<keyword evidence="2" id="KW-1185">Reference proteome</keyword>
<dbReference type="Proteomes" id="UP000054166">
    <property type="component" value="Unassembled WGS sequence"/>
</dbReference>
<organism evidence="1 2">
    <name type="scientific">Piloderma croceum (strain F 1598)</name>
    <dbReference type="NCBI Taxonomy" id="765440"/>
    <lineage>
        <taxon>Eukaryota</taxon>
        <taxon>Fungi</taxon>
        <taxon>Dikarya</taxon>
        <taxon>Basidiomycota</taxon>
        <taxon>Agaricomycotina</taxon>
        <taxon>Agaricomycetes</taxon>
        <taxon>Agaricomycetidae</taxon>
        <taxon>Atheliales</taxon>
        <taxon>Atheliaceae</taxon>
        <taxon>Piloderma</taxon>
    </lineage>
</organism>
<dbReference type="InParanoid" id="A0A0C3CJD4"/>
<feature type="non-terminal residue" evidence="1">
    <location>
        <position position="81"/>
    </location>
</feature>
<evidence type="ECO:0000313" key="2">
    <source>
        <dbReference type="Proteomes" id="UP000054166"/>
    </source>
</evidence>
<proteinExistence type="predicted"/>